<dbReference type="Proteomes" id="UP000247099">
    <property type="component" value="Unassembled WGS sequence"/>
</dbReference>
<dbReference type="Pfam" id="PF12836">
    <property type="entry name" value="HHH_3"/>
    <property type="match status" value="1"/>
</dbReference>
<dbReference type="PANTHER" id="PTHR21180:SF32">
    <property type="entry name" value="ENDONUCLEASE_EXONUCLEASE_PHOSPHATASE FAMILY DOMAIN-CONTAINING PROTEIN 1"/>
    <property type="match status" value="1"/>
</dbReference>
<dbReference type="SUPFAM" id="SSF47781">
    <property type="entry name" value="RuvA domain 2-like"/>
    <property type="match status" value="1"/>
</dbReference>
<sequence length="235" mass="26090">MPTEGNWPEGPTARAYLGRLKNLERQAQREKDGIWGLASDSMQMSGLEALLTASETSGDDALLLGRKQIPEKAKVERININTASLEELETLPGIGPALGQRIIRARPIQTVDALVEISGISINTLSGFRHMIVTEDPPPPEKTVAFYKADLERYLDEEVVVVVDRVGSLDVTSPQGFRAVRMHTAYRGESGGAITAFIPDEFYESFTKFYAEPGKEFTGLLYRQNDDVVLVYRRD</sequence>
<dbReference type="InterPro" id="IPR051675">
    <property type="entry name" value="Endo/Exo/Phosphatase_dom_1"/>
</dbReference>
<dbReference type="InParanoid" id="A0A317ZKX6"/>
<keyword evidence="2" id="KW-1185">Reference proteome</keyword>
<dbReference type="EMBL" id="QHJQ01000004">
    <property type="protein sequence ID" value="PXA04469.1"/>
    <property type="molecule type" value="Genomic_DNA"/>
</dbReference>
<evidence type="ECO:0008006" key="3">
    <source>
        <dbReference type="Google" id="ProtNLM"/>
    </source>
</evidence>
<proteinExistence type="predicted"/>
<protein>
    <recommendedName>
        <fullName evidence="3">Helix-hairpin-helix DNA-binding motif class 1 domain-containing protein</fullName>
    </recommendedName>
</protein>
<dbReference type="AlphaFoldDB" id="A0A317ZKX6"/>
<evidence type="ECO:0000313" key="1">
    <source>
        <dbReference type="EMBL" id="PXA04469.1"/>
    </source>
</evidence>
<dbReference type="PANTHER" id="PTHR21180">
    <property type="entry name" value="ENDONUCLEASE/EXONUCLEASE/PHOSPHATASE FAMILY DOMAIN-CONTAINING PROTEIN 1"/>
    <property type="match status" value="1"/>
</dbReference>
<gene>
    <name evidence="1" type="ORF">DDZ13_07005</name>
</gene>
<accession>A0A317ZKX6</accession>
<dbReference type="Gene3D" id="1.10.150.320">
    <property type="entry name" value="Photosystem II 12 kDa extrinsic protein"/>
    <property type="match status" value="1"/>
</dbReference>
<evidence type="ECO:0000313" key="2">
    <source>
        <dbReference type="Proteomes" id="UP000247099"/>
    </source>
</evidence>
<dbReference type="OrthoDB" id="196826at2"/>
<name>A0A317ZKX6_9BACT</name>
<comment type="caution">
    <text evidence="1">The sequence shown here is derived from an EMBL/GenBank/DDBJ whole genome shotgun (WGS) entry which is preliminary data.</text>
</comment>
<reference evidence="1 2" key="1">
    <citation type="submission" date="2018-05" db="EMBL/GenBank/DDBJ databases">
        <title>Coraliomargarita sinensis sp. nov., isolated from a marine solar saltern.</title>
        <authorList>
            <person name="Zhou L.Y."/>
        </authorList>
    </citation>
    <scope>NUCLEOTIDE SEQUENCE [LARGE SCALE GENOMIC DNA]</scope>
    <source>
        <strain evidence="1 2">WN38</strain>
    </source>
</reference>
<dbReference type="InterPro" id="IPR010994">
    <property type="entry name" value="RuvA_2-like"/>
</dbReference>
<organism evidence="1 2">
    <name type="scientific">Coraliomargarita sinensis</name>
    <dbReference type="NCBI Taxonomy" id="2174842"/>
    <lineage>
        <taxon>Bacteria</taxon>
        <taxon>Pseudomonadati</taxon>
        <taxon>Verrucomicrobiota</taxon>
        <taxon>Opitutia</taxon>
        <taxon>Puniceicoccales</taxon>
        <taxon>Coraliomargaritaceae</taxon>
        <taxon>Coraliomargarita</taxon>
    </lineage>
</organism>